<dbReference type="KEGG" id="pmj:P9211_15651"/>
<dbReference type="Pfam" id="PF00795">
    <property type="entry name" value="CN_hydrolase"/>
    <property type="match status" value="1"/>
</dbReference>
<evidence type="ECO:0000256" key="1">
    <source>
        <dbReference type="ARBA" id="ARBA00005188"/>
    </source>
</evidence>
<feature type="active site" description="Proton acceptor; for glutaminase activity" evidence="7">
    <location>
        <position position="41"/>
    </location>
</feature>
<sequence>MRLALGQINSLVGDLKGNSHKILTVCKEVAQKEVDLLITPELSLWGYPPRDLLLDPALVYYQWTILNKMVGSIEKDCPNLSVLVGVAEPTPDCQIPKLFNAIALVQRKGWRIIARKQLLPTYDVFDEKRYFRPAENSGILDIEINSKPWRIGLTICEDLWVEEKLQGQRVEGADPLSDLREKGIDLLINMSASPFSLKKKSLRKELAVKASQRLKCPVIYVNQVGGNDELVFDGASFAIDQKGELSLELPRYKEHIDIWEPGRTYKIPPSLTKEREEEMLMNTLVLGVKDYAEKCDFKSVLLGLSGGIDSALVAVIATAALGAANVHGVLMPSPWSSNNSLTDALNLAKRLGIQTNTIPISSLMNAYDTELKEVFGESPKDVTAENLQARIRGTLLMAIANQQQHLLLSTGNKSELAVGYCTLYGDMNGGVSVIGDLYKTSVFNLCDWLDSKAADNCKESLGLPKQKELIGVSIRTKPPSAELRPGQLDSDSLPEYKVLDPILKALIEDRINPIELIKSGFDSEVVQRIQLLLKQSEFKRRQAPPVFKVSNQAFGSGWRVPIAASYSRLLKNESNV</sequence>
<comment type="similarity">
    <text evidence="9">Belongs to the NAD synthetase family.</text>
</comment>
<feature type="binding site" evidence="7">
    <location>
        <position position="415"/>
    </location>
    <ligand>
        <name>deamido-NAD(+)</name>
        <dbReference type="ChEBI" id="CHEBI:58437"/>
        <note>ligand shared between two neighboring subunits</note>
    </ligand>
</feature>
<evidence type="ECO:0000256" key="8">
    <source>
        <dbReference type="PIRNR" id="PIRNR006630"/>
    </source>
</evidence>
<evidence type="ECO:0000256" key="2">
    <source>
        <dbReference type="ARBA" id="ARBA00007145"/>
    </source>
</evidence>
<evidence type="ECO:0000256" key="6">
    <source>
        <dbReference type="ARBA" id="ARBA00023027"/>
    </source>
</evidence>
<dbReference type="GO" id="GO:0005737">
    <property type="term" value="C:cytoplasm"/>
    <property type="evidence" value="ECO:0007669"/>
    <property type="project" value="InterPro"/>
</dbReference>
<dbReference type="CDD" id="cd00553">
    <property type="entry name" value="NAD_synthase"/>
    <property type="match status" value="1"/>
</dbReference>
<dbReference type="PIRSF" id="PIRSF006630">
    <property type="entry name" value="NADS_GAT"/>
    <property type="match status" value="1"/>
</dbReference>
<feature type="active site" description="For glutaminase activity" evidence="7">
    <location>
        <position position="116"/>
    </location>
</feature>
<dbReference type="FunFam" id="3.40.50.620:FF:000106">
    <property type="entry name" value="Glutamine-dependent NAD(+) synthetase"/>
    <property type="match status" value="1"/>
</dbReference>
<dbReference type="GO" id="GO:0004359">
    <property type="term" value="F:glutaminase activity"/>
    <property type="evidence" value="ECO:0007669"/>
    <property type="project" value="InterPro"/>
</dbReference>
<dbReference type="eggNOG" id="COG0171">
    <property type="taxonomic scope" value="Bacteria"/>
</dbReference>
<dbReference type="OrthoDB" id="9803818at2"/>
<feature type="domain" description="CN hydrolase" evidence="10">
    <location>
        <begin position="1"/>
        <end position="269"/>
    </location>
</feature>
<keyword evidence="6 7" id="KW-0520">NAD</keyword>
<feature type="binding site" evidence="7">
    <location>
        <position position="539"/>
    </location>
    <ligand>
        <name>deamido-NAD(+)</name>
        <dbReference type="ChEBI" id="CHEBI:58437"/>
        <note>ligand shared between two neighboring subunits</note>
    </ligand>
</feature>
<feature type="binding site" evidence="7">
    <location>
        <position position="386"/>
    </location>
    <ligand>
        <name>deamido-NAD(+)</name>
        <dbReference type="ChEBI" id="CHEBI:58437"/>
        <note>ligand shared between two neighboring subunits</note>
    </ligand>
</feature>
<evidence type="ECO:0000256" key="5">
    <source>
        <dbReference type="ARBA" id="ARBA00022840"/>
    </source>
</evidence>
<evidence type="ECO:0000256" key="7">
    <source>
        <dbReference type="HAMAP-Rule" id="MF_02090"/>
    </source>
</evidence>
<dbReference type="SUPFAM" id="SSF52402">
    <property type="entry name" value="Adenine nucleotide alpha hydrolases-like"/>
    <property type="match status" value="1"/>
</dbReference>
<dbReference type="RefSeq" id="WP_012196117.1">
    <property type="nucleotide sequence ID" value="NC_009976.1"/>
</dbReference>
<dbReference type="HAMAP" id="MF_02090">
    <property type="entry name" value="NadE_glutamine_dep"/>
    <property type="match status" value="1"/>
</dbReference>
<feature type="active site" description="Nucleophile; for glutaminase activity" evidence="7">
    <location>
        <position position="156"/>
    </location>
</feature>
<accession>A9BCD4</accession>
<keyword evidence="11" id="KW-0378">Hydrolase</keyword>
<evidence type="ECO:0000313" key="12">
    <source>
        <dbReference type="Proteomes" id="UP000000788"/>
    </source>
</evidence>
<feature type="binding site" evidence="7">
    <location>
        <position position="199"/>
    </location>
    <ligand>
        <name>L-glutamine</name>
        <dbReference type="ChEBI" id="CHEBI:58359"/>
    </ligand>
</feature>
<dbReference type="GO" id="GO:0003952">
    <property type="term" value="F:NAD+ synthase (glutamine-hydrolyzing) activity"/>
    <property type="evidence" value="ECO:0007669"/>
    <property type="project" value="UniProtKB-UniRule"/>
</dbReference>
<dbReference type="PANTHER" id="PTHR23090:SF9">
    <property type="entry name" value="GLUTAMINE-DEPENDENT NAD(+) SYNTHETASE"/>
    <property type="match status" value="1"/>
</dbReference>
<dbReference type="InterPro" id="IPR014729">
    <property type="entry name" value="Rossmann-like_a/b/a_fold"/>
</dbReference>
<feature type="binding site" evidence="7">
    <location>
        <position position="122"/>
    </location>
    <ligand>
        <name>L-glutamine</name>
        <dbReference type="ChEBI" id="CHEBI:58359"/>
    </ligand>
</feature>
<comment type="function">
    <text evidence="7">Catalyzes the ATP-dependent amidation of deamido-NAD to form NAD. Uses L-glutamine as a nitrogen source.</text>
</comment>
<dbReference type="InterPro" id="IPR003010">
    <property type="entry name" value="C-N_Hydrolase"/>
</dbReference>
<dbReference type="GO" id="GO:0005524">
    <property type="term" value="F:ATP binding"/>
    <property type="evidence" value="ECO:0007669"/>
    <property type="project" value="UniProtKB-UniRule"/>
</dbReference>
<dbReference type="STRING" id="93059.P9211_15651"/>
<dbReference type="InterPro" id="IPR014445">
    <property type="entry name" value="Gln-dep_NAD_synthase"/>
</dbReference>
<dbReference type="Pfam" id="PF02540">
    <property type="entry name" value="NAD_synthase"/>
    <property type="match status" value="1"/>
</dbReference>
<dbReference type="eggNOG" id="COG0388">
    <property type="taxonomic scope" value="Bacteria"/>
</dbReference>
<dbReference type="AlphaFoldDB" id="A9BCD4"/>
<dbReference type="InterPro" id="IPR003694">
    <property type="entry name" value="NAD_synthase"/>
</dbReference>
<gene>
    <name evidence="7 11" type="primary">nadE</name>
    <name evidence="11" type="ordered locus">P9211_15651</name>
</gene>
<evidence type="ECO:0000259" key="10">
    <source>
        <dbReference type="PROSITE" id="PS50263"/>
    </source>
</evidence>
<comment type="similarity">
    <text evidence="2 7 8">In the C-terminal section; belongs to the NAD synthetase family.</text>
</comment>
<dbReference type="PANTHER" id="PTHR23090">
    <property type="entry name" value="NH 3 /GLUTAMINE-DEPENDENT NAD + SYNTHETASE"/>
    <property type="match status" value="1"/>
</dbReference>
<dbReference type="NCBIfam" id="TIGR00552">
    <property type="entry name" value="nadE"/>
    <property type="match status" value="1"/>
</dbReference>
<organism evidence="11 12">
    <name type="scientific">Prochlorococcus marinus (strain MIT 9211)</name>
    <dbReference type="NCBI Taxonomy" id="93059"/>
    <lineage>
        <taxon>Bacteria</taxon>
        <taxon>Bacillati</taxon>
        <taxon>Cyanobacteriota</taxon>
        <taxon>Cyanophyceae</taxon>
        <taxon>Synechococcales</taxon>
        <taxon>Prochlorococcaceae</taxon>
        <taxon>Prochlorococcus</taxon>
    </lineage>
</organism>
<dbReference type="Proteomes" id="UP000000788">
    <property type="component" value="Chromosome"/>
</dbReference>
<comment type="caution">
    <text evidence="7">Lacks conserved residue(s) required for the propagation of feature annotation.</text>
</comment>
<dbReference type="Gene3D" id="3.60.110.10">
    <property type="entry name" value="Carbon-nitrogen hydrolase"/>
    <property type="match status" value="1"/>
</dbReference>
<dbReference type="PROSITE" id="PS50263">
    <property type="entry name" value="CN_HYDROLASE"/>
    <property type="match status" value="1"/>
</dbReference>
<dbReference type="GO" id="GO:0008795">
    <property type="term" value="F:NAD+ synthase activity"/>
    <property type="evidence" value="ECO:0007669"/>
    <property type="project" value="UniProtKB-UniRule"/>
</dbReference>
<dbReference type="UniPathway" id="UPA00253">
    <property type="reaction ID" value="UER00334"/>
</dbReference>
<keyword evidence="12" id="KW-1185">Reference proteome</keyword>
<name>A9BCD4_PROM4</name>
<feature type="binding site" evidence="7">
    <location>
        <begin position="303"/>
        <end position="310"/>
    </location>
    <ligand>
        <name>ATP</name>
        <dbReference type="ChEBI" id="CHEBI:30616"/>
    </ligand>
</feature>
<dbReference type="HOGENOM" id="CLU_022313_2_0_3"/>
<protein>
    <recommendedName>
        <fullName evidence="7 8">Glutamine-dependent NAD(+) synthetase</fullName>
        <ecNumber evidence="7 8">6.3.5.1</ecNumber>
    </recommendedName>
    <alternativeName>
        <fullName evidence="7 8">NAD(+) synthase [glutamine-hydrolyzing]</fullName>
    </alternativeName>
</protein>
<evidence type="ECO:0000256" key="4">
    <source>
        <dbReference type="ARBA" id="ARBA00022741"/>
    </source>
</evidence>
<keyword evidence="5 7" id="KW-0067">ATP-binding</keyword>
<keyword evidence="4 7" id="KW-0547">Nucleotide-binding</keyword>
<comment type="catalytic activity">
    <reaction evidence="7 8">
        <text>deamido-NAD(+) + L-glutamine + ATP + H2O = L-glutamate + AMP + diphosphate + NAD(+) + H(+)</text>
        <dbReference type="Rhea" id="RHEA:24384"/>
        <dbReference type="ChEBI" id="CHEBI:15377"/>
        <dbReference type="ChEBI" id="CHEBI:15378"/>
        <dbReference type="ChEBI" id="CHEBI:29985"/>
        <dbReference type="ChEBI" id="CHEBI:30616"/>
        <dbReference type="ChEBI" id="CHEBI:33019"/>
        <dbReference type="ChEBI" id="CHEBI:57540"/>
        <dbReference type="ChEBI" id="CHEBI:58359"/>
        <dbReference type="ChEBI" id="CHEBI:58437"/>
        <dbReference type="ChEBI" id="CHEBI:456215"/>
        <dbReference type="EC" id="6.3.5.1"/>
    </reaction>
</comment>
<proteinExistence type="inferred from homology"/>
<dbReference type="InterPro" id="IPR036526">
    <property type="entry name" value="C-N_Hydrolase_sf"/>
</dbReference>
<dbReference type="Gene3D" id="3.40.50.620">
    <property type="entry name" value="HUPs"/>
    <property type="match status" value="1"/>
</dbReference>
<keyword evidence="3 7" id="KW-0436">Ligase</keyword>
<comment type="pathway">
    <text evidence="1 7 8">Cofactor biosynthesis; NAD(+) biosynthesis; NAD(+) from deamido-NAD(+) (L-Gln route): step 1/1.</text>
</comment>
<dbReference type="EC" id="6.3.5.1" evidence="7 8"/>
<dbReference type="NCBIfam" id="NF010588">
    <property type="entry name" value="PRK13981.1"/>
    <property type="match status" value="1"/>
</dbReference>
<evidence type="ECO:0000256" key="3">
    <source>
        <dbReference type="ARBA" id="ARBA00022598"/>
    </source>
</evidence>
<dbReference type="SUPFAM" id="SSF56317">
    <property type="entry name" value="Carbon-nitrogen hydrolase"/>
    <property type="match status" value="1"/>
</dbReference>
<feature type="binding site" evidence="7">
    <location>
        <position position="410"/>
    </location>
    <ligand>
        <name>ATP</name>
        <dbReference type="ChEBI" id="CHEBI:30616"/>
    </ligand>
</feature>
<dbReference type="InterPro" id="IPR022310">
    <property type="entry name" value="NAD/GMP_synthase"/>
</dbReference>
<dbReference type="EMBL" id="CP000878">
    <property type="protein sequence ID" value="ABX09496.1"/>
    <property type="molecule type" value="Genomic_DNA"/>
</dbReference>
<feature type="binding site" evidence="7">
    <location>
        <position position="193"/>
    </location>
    <ligand>
        <name>L-glutamine</name>
        <dbReference type="ChEBI" id="CHEBI:58359"/>
    </ligand>
</feature>
<dbReference type="CDD" id="cd07570">
    <property type="entry name" value="GAT_Gln-NAD-synth"/>
    <property type="match status" value="1"/>
</dbReference>
<evidence type="ECO:0000256" key="9">
    <source>
        <dbReference type="RuleBase" id="RU003811"/>
    </source>
</evidence>
<evidence type="ECO:0000313" key="11">
    <source>
        <dbReference type="EMBL" id="ABX09496.1"/>
    </source>
</evidence>
<reference evidence="11 12" key="1">
    <citation type="journal article" date="2007" name="PLoS Genet.">
        <title>Patterns and implications of gene gain and loss in the evolution of Prochlorococcus.</title>
        <authorList>
            <person name="Kettler G.C."/>
            <person name="Martiny A.C."/>
            <person name="Huang K."/>
            <person name="Zucker J."/>
            <person name="Coleman M.L."/>
            <person name="Rodrigue S."/>
            <person name="Chen F."/>
            <person name="Lapidus A."/>
            <person name="Ferriera S."/>
            <person name="Johnson J."/>
            <person name="Steglich C."/>
            <person name="Church G.M."/>
            <person name="Richardson P."/>
            <person name="Chisholm S.W."/>
        </authorList>
    </citation>
    <scope>NUCLEOTIDE SEQUENCE [LARGE SCALE GENOMIC DNA]</scope>
    <source>
        <strain evidence="12">MIT 9211</strain>
    </source>
</reference>
<dbReference type="GO" id="GO:0009435">
    <property type="term" value="P:NAD+ biosynthetic process"/>
    <property type="evidence" value="ECO:0007669"/>
    <property type="project" value="UniProtKB-UniRule"/>
</dbReference>